<feature type="active site" description="Proton acceptor; specific for L-alanine" evidence="5">
    <location>
        <position position="232"/>
    </location>
</feature>
<comment type="similarity">
    <text evidence="5">Belongs to the alanine racemase family.</text>
</comment>
<dbReference type="AlphaFoldDB" id="A0A0S4KSV0"/>
<organism evidence="9 10">
    <name type="scientific">Candidatus Nitrospira inopinata</name>
    <dbReference type="NCBI Taxonomy" id="1715989"/>
    <lineage>
        <taxon>Bacteria</taxon>
        <taxon>Pseudomonadati</taxon>
        <taxon>Nitrospirota</taxon>
        <taxon>Nitrospiria</taxon>
        <taxon>Nitrospirales</taxon>
        <taxon>Nitrospiraceae</taxon>
        <taxon>Nitrospira</taxon>
    </lineage>
</organism>
<dbReference type="HAMAP" id="MF_01201">
    <property type="entry name" value="Ala_racemase"/>
    <property type="match status" value="1"/>
</dbReference>
<dbReference type="InterPro" id="IPR011079">
    <property type="entry name" value="Ala_racemase_C"/>
</dbReference>
<dbReference type="PROSITE" id="PS00395">
    <property type="entry name" value="ALANINE_RACEMASE"/>
    <property type="match status" value="1"/>
</dbReference>
<accession>A0A0S4KSV0</accession>
<feature type="active site" description="Proton acceptor; specific for D-alanine" evidence="5">
    <location>
        <position position="5"/>
    </location>
</feature>
<dbReference type="Proteomes" id="UP000066284">
    <property type="component" value="Chromosome 1"/>
</dbReference>
<evidence type="ECO:0000256" key="1">
    <source>
        <dbReference type="ARBA" id="ARBA00000316"/>
    </source>
</evidence>
<dbReference type="UniPathway" id="UPA00042">
    <property type="reaction ID" value="UER00497"/>
</dbReference>
<dbReference type="GO" id="GO:0030170">
    <property type="term" value="F:pyridoxal phosphate binding"/>
    <property type="evidence" value="ECO:0007669"/>
    <property type="project" value="UniProtKB-UniRule"/>
</dbReference>
<keyword evidence="10" id="KW-1185">Reference proteome</keyword>
<dbReference type="InterPro" id="IPR029066">
    <property type="entry name" value="PLP-binding_barrel"/>
</dbReference>
<dbReference type="EC" id="5.1.1.1" evidence="5"/>
<dbReference type="NCBIfam" id="TIGR00492">
    <property type="entry name" value="alr"/>
    <property type="match status" value="1"/>
</dbReference>
<evidence type="ECO:0000259" key="8">
    <source>
        <dbReference type="SMART" id="SM01005"/>
    </source>
</evidence>
<protein>
    <recommendedName>
        <fullName evidence="5">Alanine racemase</fullName>
        <ecNumber evidence="5">5.1.1.1</ecNumber>
    </recommendedName>
</protein>
<dbReference type="InterPro" id="IPR020622">
    <property type="entry name" value="Ala_racemase_pyridoxalP-BS"/>
</dbReference>
<dbReference type="SUPFAM" id="SSF51419">
    <property type="entry name" value="PLP-binding barrel"/>
    <property type="match status" value="1"/>
</dbReference>
<dbReference type="SMART" id="SM01005">
    <property type="entry name" value="Ala_racemase_C"/>
    <property type="match status" value="1"/>
</dbReference>
<dbReference type="CDD" id="cd00430">
    <property type="entry name" value="PLPDE_III_AR"/>
    <property type="match status" value="1"/>
</dbReference>
<name>A0A0S4KSV0_9BACT</name>
<evidence type="ECO:0000256" key="5">
    <source>
        <dbReference type="HAMAP-Rule" id="MF_01201"/>
    </source>
</evidence>
<dbReference type="Pfam" id="PF01168">
    <property type="entry name" value="Ala_racemase_N"/>
    <property type="match status" value="1"/>
</dbReference>
<dbReference type="InterPro" id="IPR009006">
    <property type="entry name" value="Ala_racemase/Decarboxylase_C"/>
</dbReference>
<dbReference type="FunFam" id="3.20.20.10:FF:000002">
    <property type="entry name" value="Alanine racemase"/>
    <property type="match status" value="1"/>
</dbReference>
<dbReference type="Gene3D" id="2.40.37.10">
    <property type="entry name" value="Lyase, Ornithine Decarboxylase, Chain A, domain 1"/>
    <property type="match status" value="1"/>
</dbReference>
<dbReference type="SUPFAM" id="SSF50621">
    <property type="entry name" value="Alanine racemase C-terminal domain-like"/>
    <property type="match status" value="1"/>
</dbReference>
<dbReference type="EMBL" id="LN885086">
    <property type="protein sequence ID" value="CUQ67431.1"/>
    <property type="molecule type" value="Genomic_DNA"/>
</dbReference>
<evidence type="ECO:0000256" key="6">
    <source>
        <dbReference type="PIRSR" id="PIRSR600821-50"/>
    </source>
</evidence>
<feature type="binding site" evidence="5 7">
    <location>
        <position position="103"/>
    </location>
    <ligand>
        <name>substrate</name>
    </ligand>
</feature>
<dbReference type="InterPro" id="IPR001608">
    <property type="entry name" value="Ala_racemase_N"/>
</dbReference>
<gene>
    <name evidence="9" type="primary">alr</name>
    <name evidence="9" type="ORF">NITINOP_2459</name>
</gene>
<feature type="domain" description="Alanine racemase C-terminal" evidence="8">
    <location>
        <begin position="211"/>
        <end position="339"/>
    </location>
</feature>
<reference evidence="10" key="1">
    <citation type="submission" date="2015-09" db="EMBL/GenBank/DDBJ databases">
        <authorList>
            <person name="Daims H."/>
        </authorList>
    </citation>
    <scope>NUCLEOTIDE SEQUENCE [LARGE SCALE GENOMIC DNA]</scope>
</reference>
<evidence type="ECO:0000313" key="9">
    <source>
        <dbReference type="EMBL" id="CUQ67431.1"/>
    </source>
</evidence>
<evidence type="ECO:0000313" key="10">
    <source>
        <dbReference type="Proteomes" id="UP000066284"/>
    </source>
</evidence>
<dbReference type="GO" id="GO:0008784">
    <property type="term" value="F:alanine racemase activity"/>
    <property type="evidence" value="ECO:0007669"/>
    <property type="project" value="UniProtKB-UniRule"/>
</dbReference>
<dbReference type="GO" id="GO:0005829">
    <property type="term" value="C:cytosol"/>
    <property type="evidence" value="ECO:0007669"/>
    <property type="project" value="TreeGrafter"/>
</dbReference>
<evidence type="ECO:0000256" key="7">
    <source>
        <dbReference type="PIRSR" id="PIRSR600821-52"/>
    </source>
</evidence>
<dbReference type="Gene3D" id="3.20.20.10">
    <property type="entry name" value="Alanine racemase"/>
    <property type="match status" value="1"/>
</dbReference>
<proteinExistence type="inferred from homology"/>
<keyword evidence="3 5" id="KW-0663">Pyridoxal phosphate</keyword>
<sequence>MAVIKANAYGHGAVETARTLIRHGVSHVAVVSIEEGIILRHAGITRPIVVLGPLFHEQVGDLLAHRLTPVVSDIAVLPVLEKAASSFPAPYPIHLKVETGMGRLGLSQQELADLFGSRRFPPPLRLEGLMTHLADADGPSADMTQEQLARFRDAIDVVTTSGFRVPLIHAANSGGAIRFPEACFSLVRPGIMLYGYHTLPNSVAVPDLKPVLSLQTTVAQLRTVLPGQKVSYNGTFTARRKTTIAVLPIGYADGIHRRLSNRGFVLIRGYRAPIVGLVCMDMIMVDVTNIPGVTVGDEAALIGRQGDERITAHDLAQWAETIPYEILCAIGPRIPRQYLTA</sequence>
<comment type="function">
    <text evidence="5">Catalyzes the interconversion of L-alanine and D-alanine. May also act on other amino acids.</text>
</comment>
<dbReference type="PANTHER" id="PTHR30511">
    <property type="entry name" value="ALANINE RACEMASE"/>
    <property type="match status" value="1"/>
</dbReference>
<feature type="modified residue" description="N6-(pyridoxal phosphate)lysine" evidence="5 6">
    <location>
        <position position="5"/>
    </location>
</feature>
<dbReference type="PRINTS" id="PR00992">
    <property type="entry name" value="ALARACEMASE"/>
</dbReference>
<evidence type="ECO:0000256" key="4">
    <source>
        <dbReference type="ARBA" id="ARBA00023235"/>
    </source>
</evidence>
<comment type="catalytic activity">
    <reaction evidence="1 5">
        <text>L-alanine = D-alanine</text>
        <dbReference type="Rhea" id="RHEA:20249"/>
        <dbReference type="ChEBI" id="CHEBI:57416"/>
        <dbReference type="ChEBI" id="CHEBI:57972"/>
        <dbReference type="EC" id="5.1.1.1"/>
    </reaction>
</comment>
<keyword evidence="4 5" id="KW-0413">Isomerase</keyword>
<dbReference type="KEGG" id="nio:NITINOP_2459"/>
<dbReference type="Pfam" id="PF00842">
    <property type="entry name" value="Ala_racemase_C"/>
    <property type="match status" value="1"/>
</dbReference>
<comment type="cofactor">
    <cofactor evidence="2 5 6">
        <name>pyridoxal 5'-phosphate</name>
        <dbReference type="ChEBI" id="CHEBI:597326"/>
    </cofactor>
</comment>
<dbReference type="InterPro" id="IPR000821">
    <property type="entry name" value="Ala_racemase"/>
</dbReference>
<dbReference type="GO" id="GO:0030632">
    <property type="term" value="P:D-alanine biosynthetic process"/>
    <property type="evidence" value="ECO:0007669"/>
    <property type="project" value="UniProtKB-UniRule"/>
</dbReference>
<evidence type="ECO:0000256" key="3">
    <source>
        <dbReference type="ARBA" id="ARBA00022898"/>
    </source>
</evidence>
<feature type="binding site" evidence="5 7">
    <location>
        <position position="280"/>
    </location>
    <ligand>
        <name>substrate</name>
    </ligand>
</feature>
<dbReference type="PANTHER" id="PTHR30511:SF0">
    <property type="entry name" value="ALANINE RACEMASE, CATABOLIC-RELATED"/>
    <property type="match status" value="1"/>
</dbReference>
<evidence type="ECO:0000256" key="2">
    <source>
        <dbReference type="ARBA" id="ARBA00001933"/>
    </source>
</evidence>
<comment type="pathway">
    <text evidence="5">Amino-acid biosynthesis; D-alanine biosynthesis; D-alanine from L-alanine: step 1/1.</text>
</comment>
<dbReference type="STRING" id="1715989.NITINOP_2459"/>